<accession>K9HBN5</accession>
<dbReference type="EMBL" id="ANHY01000037">
    <property type="protein sequence ID" value="EKV26131.1"/>
    <property type="molecule type" value="Genomic_DNA"/>
</dbReference>
<dbReference type="NCBIfam" id="TIGR00236">
    <property type="entry name" value="wecB"/>
    <property type="match status" value="1"/>
</dbReference>
<dbReference type="SUPFAM" id="SSF53756">
    <property type="entry name" value="UDP-Glycosyltransferase/glycogen phosphorylase"/>
    <property type="match status" value="1"/>
</dbReference>
<dbReference type="Pfam" id="PF02350">
    <property type="entry name" value="Epimerase_2"/>
    <property type="match status" value="1"/>
</dbReference>
<gene>
    <name evidence="3" type="ORF">C882_2899</name>
</gene>
<reference evidence="3 4" key="1">
    <citation type="journal article" date="2013" name="Genome Announc.">
        <title>Draft Genome Sequence of an Alphaproteobacterium, Caenispirillum salinarum AK4(T), Isolated from a Solar Saltern.</title>
        <authorList>
            <person name="Khatri I."/>
            <person name="Singh A."/>
            <person name="Korpole S."/>
            <person name="Pinnaka A.K."/>
            <person name="Subramanian S."/>
        </authorList>
    </citation>
    <scope>NUCLEOTIDE SEQUENCE [LARGE SCALE GENOMIC DNA]</scope>
    <source>
        <strain evidence="3 4">AK4</strain>
    </source>
</reference>
<evidence type="ECO:0000256" key="1">
    <source>
        <dbReference type="RuleBase" id="RU003513"/>
    </source>
</evidence>
<dbReference type="PANTHER" id="PTHR43174">
    <property type="entry name" value="UDP-N-ACETYLGLUCOSAMINE 2-EPIMERASE"/>
    <property type="match status" value="1"/>
</dbReference>
<dbReference type="eggNOG" id="COG0381">
    <property type="taxonomic scope" value="Bacteria"/>
</dbReference>
<keyword evidence="1" id="KW-0413">Isomerase</keyword>
<evidence type="ECO:0000313" key="3">
    <source>
        <dbReference type="EMBL" id="EKV26131.1"/>
    </source>
</evidence>
<sequence length="374" mass="40370">MKPLIHVIAAARPNFMKVAPLVRALRAEKWCETELVHTGQHYDAAMSDAFFRDLSIPKPDHHLEVGSGTHAEQTAGVMVAYEKVCLARRPDWIIVVGDVNSTAACALVGAKLCIPVAHLEAGLRSGDRTMPEEINRVVTDSIADLLWTPSPDGDENLAREGRAQCVERVGNIMIDTFEMLRDRIEAARSYEAHDLTREGYGVVTLHRPANVDDRDTLTALVDGLVSVAAETPLVFPIHPRTRKMLTTFGLLDRLEAAPGMILTEPLGYIDFMGLVTAARLVITDSGGVQEETTYLGIPCLTLRPNTERPVTITQGSNRLVAPSDLSSAAHAALATGRRTAPPPALWDGQTAARVVASLKRRIVGAAAGTEALTA</sequence>
<name>K9HBN5_9PROT</name>
<dbReference type="STRING" id="1238182.C882_2899"/>
<dbReference type="AlphaFoldDB" id="K9HBN5"/>
<evidence type="ECO:0000259" key="2">
    <source>
        <dbReference type="Pfam" id="PF02350"/>
    </source>
</evidence>
<feature type="domain" description="UDP-N-acetylglucosamine 2-epimerase" evidence="2">
    <location>
        <begin position="23"/>
        <end position="359"/>
    </location>
</feature>
<protein>
    <submittedName>
        <fullName evidence="3">UDP-N-acetylglucosamine 2-epimerase</fullName>
    </submittedName>
</protein>
<evidence type="ECO:0000313" key="4">
    <source>
        <dbReference type="Proteomes" id="UP000009881"/>
    </source>
</evidence>
<proteinExistence type="inferred from homology"/>
<dbReference type="PANTHER" id="PTHR43174:SF1">
    <property type="entry name" value="UDP-N-ACETYLGLUCOSAMINE 2-EPIMERASE"/>
    <property type="match status" value="1"/>
</dbReference>
<dbReference type="RefSeq" id="WP_009542890.1">
    <property type="nucleotide sequence ID" value="NZ_ANHY01000037.1"/>
</dbReference>
<dbReference type="InterPro" id="IPR029767">
    <property type="entry name" value="WecB-like"/>
</dbReference>
<comment type="similarity">
    <text evidence="1">Belongs to the UDP-N-acetylglucosamine 2-epimerase family.</text>
</comment>
<dbReference type="Gene3D" id="3.40.50.2000">
    <property type="entry name" value="Glycogen Phosphorylase B"/>
    <property type="match status" value="2"/>
</dbReference>
<organism evidence="3 4">
    <name type="scientific">Caenispirillum salinarum AK4</name>
    <dbReference type="NCBI Taxonomy" id="1238182"/>
    <lineage>
        <taxon>Bacteria</taxon>
        <taxon>Pseudomonadati</taxon>
        <taxon>Pseudomonadota</taxon>
        <taxon>Alphaproteobacteria</taxon>
        <taxon>Rhodospirillales</taxon>
        <taxon>Novispirillaceae</taxon>
        <taxon>Caenispirillum</taxon>
    </lineage>
</organism>
<dbReference type="Proteomes" id="UP000009881">
    <property type="component" value="Unassembled WGS sequence"/>
</dbReference>
<dbReference type="InterPro" id="IPR003331">
    <property type="entry name" value="UDP_GlcNAc_Epimerase_2_dom"/>
</dbReference>
<dbReference type="OrthoDB" id="9803238at2"/>
<dbReference type="GO" id="GO:0016853">
    <property type="term" value="F:isomerase activity"/>
    <property type="evidence" value="ECO:0007669"/>
    <property type="project" value="UniProtKB-KW"/>
</dbReference>
<comment type="caution">
    <text evidence="3">The sequence shown here is derived from an EMBL/GenBank/DDBJ whole genome shotgun (WGS) entry which is preliminary data.</text>
</comment>
<dbReference type="CDD" id="cd03786">
    <property type="entry name" value="GTB_UDP-GlcNAc_2-Epimerase"/>
    <property type="match status" value="1"/>
</dbReference>
<keyword evidence="4" id="KW-1185">Reference proteome</keyword>
<dbReference type="PATRIC" id="fig|1238182.3.peg.4450"/>